<evidence type="ECO:0000259" key="6">
    <source>
        <dbReference type="Pfam" id="PF00171"/>
    </source>
</evidence>
<dbReference type="PANTHER" id="PTHR43720:SF2">
    <property type="entry name" value="2-AMINOMUCONIC SEMIALDEHYDE DEHYDROGENASE"/>
    <property type="match status" value="1"/>
</dbReference>
<dbReference type="InterPro" id="IPR016160">
    <property type="entry name" value="Ald_DH_CS_CYS"/>
</dbReference>
<protein>
    <submittedName>
        <fullName evidence="7">5-carboxymethyl-2-hydroxymuconate semialdehyde dehydrogenase</fullName>
    </submittedName>
</protein>
<dbReference type="PANTHER" id="PTHR43720">
    <property type="entry name" value="2-AMINOMUCONIC SEMIALDEHYDE DEHYDROGENASE"/>
    <property type="match status" value="1"/>
</dbReference>
<dbReference type="InterPro" id="IPR011985">
    <property type="entry name" value="DH_HpaE"/>
</dbReference>
<evidence type="ECO:0000256" key="5">
    <source>
        <dbReference type="RuleBase" id="RU003345"/>
    </source>
</evidence>
<reference evidence="7 8" key="1">
    <citation type="submission" date="2024-10" db="EMBL/GenBank/DDBJ databases">
        <title>The Natural Products Discovery Center: Release of the First 8490 Sequenced Strains for Exploring Actinobacteria Biosynthetic Diversity.</title>
        <authorList>
            <person name="Kalkreuter E."/>
            <person name="Kautsar S.A."/>
            <person name="Yang D."/>
            <person name="Bader C.D."/>
            <person name="Teijaro C.N."/>
            <person name="Fluegel L."/>
            <person name="Davis C.M."/>
            <person name="Simpson J.R."/>
            <person name="Lauterbach L."/>
            <person name="Steele A.D."/>
            <person name="Gui C."/>
            <person name="Meng S."/>
            <person name="Li G."/>
            <person name="Viehrig K."/>
            <person name="Ye F."/>
            <person name="Su P."/>
            <person name="Kiefer A.F."/>
            <person name="Nichols A."/>
            <person name="Cepeda A.J."/>
            <person name="Yan W."/>
            <person name="Fan B."/>
            <person name="Jiang Y."/>
            <person name="Adhikari A."/>
            <person name="Zheng C.-J."/>
            <person name="Schuster L."/>
            <person name="Cowan T.M."/>
            <person name="Smanski M.J."/>
            <person name="Chevrette M.G."/>
            <person name="De Carvalho L.P.S."/>
            <person name="Shen B."/>
        </authorList>
    </citation>
    <scope>NUCLEOTIDE SEQUENCE [LARGE SCALE GENOMIC DNA]</scope>
    <source>
        <strain evidence="7 8">NPDC051599</strain>
    </source>
</reference>
<dbReference type="NCBIfam" id="TIGR02299">
    <property type="entry name" value="HpaE"/>
    <property type="match status" value="1"/>
</dbReference>
<dbReference type="InterPro" id="IPR015590">
    <property type="entry name" value="Aldehyde_DH_dom"/>
</dbReference>
<organism evidence="7 8">
    <name type="scientific">Streptomyces cellulosae</name>
    <dbReference type="NCBI Taxonomy" id="1968"/>
    <lineage>
        <taxon>Bacteria</taxon>
        <taxon>Bacillati</taxon>
        <taxon>Actinomycetota</taxon>
        <taxon>Actinomycetes</taxon>
        <taxon>Kitasatosporales</taxon>
        <taxon>Streptomycetaceae</taxon>
        <taxon>Streptomyces</taxon>
    </lineage>
</organism>
<evidence type="ECO:0000313" key="8">
    <source>
        <dbReference type="Proteomes" id="UP001612415"/>
    </source>
</evidence>
<feature type="domain" description="Aldehyde dehydrogenase" evidence="6">
    <location>
        <begin position="59"/>
        <end position="512"/>
    </location>
</feature>
<dbReference type="InterPro" id="IPR029510">
    <property type="entry name" value="Ald_DH_CS_GLU"/>
</dbReference>
<dbReference type="SUPFAM" id="SSF53720">
    <property type="entry name" value="ALDH-like"/>
    <property type="match status" value="1"/>
</dbReference>
<evidence type="ECO:0000313" key="7">
    <source>
        <dbReference type="EMBL" id="MFI5673545.1"/>
    </source>
</evidence>
<accession>A0ABW7XTZ2</accession>
<dbReference type="Gene3D" id="3.40.309.10">
    <property type="entry name" value="Aldehyde Dehydrogenase, Chain A, domain 2"/>
    <property type="match status" value="1"/>
</dbReference>
<dbReference type="PROSITE" id="PS00687">
    <property type="entry name" value="ALDEHYDE_DEHYDR_GLU"/>
    <property type="match status" value="1"/>
</dbReference>
<evidence type="ECO:0000256" key="4">
    <source>
        <dbReference type="PROSITE-ProRule" id="PRU10007"/>
    </source>
</evidence>
<keyword evidence="2 5" id="KW-0560">Oxidoreductase</keyword>
<comment type="similarity">
    <text evidence="1 5">Belongs to the aldehyde dehydrogenase family.</text>
</comment>
<dbReference type="Gene3D" id="3.40.605.10">
    <property type="entry name" value="Aldehyde Dehydrogenase, Chain A, domain 1"/>
    <property type="match status" value="1"/>
</dbReference>
<dbReference type="PROSITE" id="PS00070">
    <property type="entry name" value="ALDEHYDE_DEHYDR_CYS"/>
    <property type="match status" value="1"/>
</dbReference>
<name>A0ABW7XTZ2_STRCE</name>
<evidence type="ECO:0000256" key="3">
    <source>
        <dbReference type="ARBA" id="ARBA00023027"/>
    </source>
</evidence>
<feature type="active site" evidence="4">
    <location>
        <position position="288"/>
    </location>
</feature>
<dbReference type="InterPro" id="IPR016162">
    <property type="entry name" value="Ald_DH_N"/>
</dbReference>
<dbReference type="CDD" id="cd07093">
    <property type="entry name" value="ALDH_F8_HMSADH"/>
    <property type="match status" value="1"/>
</dbReference>
<dbReference type="InterPro" id="IPR016161">
    <property type="entry name" value="Ald_DH/histidinol_DH"/>
</dbReference>
<sequence>MPVEMTNAQNMPVQTTTVQTTTVQTTTVQNMSVENMSVENVPSVIRHWIGGELLDSVDGRTFPVADPVSNTPYAHAARGSAADVDRAVAAARAAFPSWSTLGNRARANVLHRIADAVEARHEQLAAFETYDTGLPITQARGQARRAAENFRYFADVVVALGEEAFRQGDEQFSYVVRSPVGVAGLITPWNTPFMLESWKLAPTLASGCTLILKPAEWTPLSASLWPEIFAEAGVPAGVVNIVHGIGEEAGQALVDHPDVPLISFTGSTDTGRHIIRSSAEHLKTVSMELGGKSPAVVFADADLEAALDSVVFGVFSLNGERCTAGSRVLVERPLYEEFTRRLGERAARVRVGPPSDPATEVGALVHPEHYARVLNYVEIGRKEARLVAGGSRPEHLVDGNYLQPTVFADVGRDARIFQEEIFGPVVAVAPFDDETEAIELANATQFGLAAYLWTSNLKRGHRIAHAVESGMVWINSHNVRDLRTPFGGVKSSGVGREGGAHSIDFYTESKIVHVALGEVHTPRFGAAS</sequence>
<dbReference type="InterPro" id="IPR016163">
    <property type="entry name" value="Ald_DH_C"/>
</dbReference>
<proteinExistence type="inferred from homology"/>
<dbReference type="EMBL" id="JBITDC010000001">
    <property type="protein sequence ID" value="MFI5673545.1"/>
    <property type="molecule type" value="Genomic_DNA"/>
</dbReference>
<keyword evidence="8" id="KW-1185">Reference proteome</keyword>
<comment type="caution">
    <text evidence="7">The sequence shown here is derived from an EMBL/GenBank/DDBJ whole genome shotgun (WGS) entry which is preliminary data.</text>
</comment>
<evidence type="ECO:0000256" key="2">
    <source>
        <dbReference type="ARBA" id="ARBA00023002"/>
    </source>
</evidence>
<dbReference type="RefSeq" id="WP_398654555.1">
    <property type="nucleotide sequence ID" value="NZ_JBITDC010000001.1"/>
</dbReference>
<keyword evidence="3" id="KW-0520">NAD</keyword>
<dbReference type="Proteomes" id="UP001612415">
    <property type="component" value="Unassembled WGS sequence"/>
</dbReference>
<evidence type="ECO:0000256" key="1">
    <source>
        <dbReference type="ARBA" id="ARBA00009986"/>
    </source>
</evidence>
<dbReference type="Pfam" id="PF00171">
    <property type="entry name" value="Aldedh"/>
    <property type="match status" value="1"/>
</dbReference>
<gene>
    <name evidence="7" type="primary">hpaE</name>
    <name evidence="7" type="ORF">ACIA8P_02590</name>
</gene>